<evidence type="ECO:0000256" key="1">
    <source>
        <dbReference type="SAM" id="SignalP"/>
    </source>
</evidence>
<keyword evidence="3" id="KW-1185">Reference proteome</keyword>
<keyword evidence="1" id="KW-0732">Signal</keyword>
<dbReference type="Pfam" id="PF09697">
    <property type="entry name" value="Porph_ging"/>
    <property type="match status" value="1"/>
</dbReference>
<accession>A0ABY8RF85</accession>
<proteinExistence type="predicted"/>
<gene>
    <name evidence="2" type="ORF">QGN23_00075</name>
</gene>
<dbReference type="NCBIfam" id="TIGR01200">
    <property type="entry name" value="GLPGLI"/>
    <property type="match status" value="1"/>
</dbReference>
<sequence length="277" mass="33086">MMKRTILFFILFMFSLHEAQTHQFIYELHFKGDSTKNKMDSIKVILEVGKEEVKFYDMEFLRIDSIRKNKNENWTTNSTSQQLMKRKKGSNTHQNYRDNLFDYYLIESKDEMKWEIFPETKKSADYQLQKAEVDFGGRHWVAWFCNEIPINEGPYKFQGLPGLIFEIEDTGNNYSYKLINSKKSEKELDTTEFLETHYGNKPIKITNQELNEVKLNYYNNPYSWAMTSTGTWSVNFGDGKIYNKKEDIPYLTRRTQEELRRNNNPIELDIALKYPLK</sequence>
<protein>
    <submittedName>
        <fullName evidence="2">GLPGLI family protein</fullName>
    </submittedName>
</protein>
<name>A0ABY8RF85_9FLAO</name>
<feature type="chain" id="PRO_5046487703" evidence="1">
    <location>
        <begin position="20"/>
        <end position="277"/>
    </location>
</feature>
<dbReference type="EMBL" id="CP124855">
    <property type="protein sequence ID" value="WHF51697.1"/>
    <property type="molecule type" value="Genomic_DNA"/>
</dbReference>
<dbReference type="RefSeq" id="WP_282905031.1">
    <property type="nucleotide sequence ID" value="NZ_CP124855.1"/>
</dbReference>
<evidence type="ECO:0000313" key="3">
    <source>
        <dbReference type="Proteomes" id="UP001241656"/>
    </source>
</evidence>
<feature type="signal peptide" evidence="1">
    <location>
        <begin position="1"/>
        <end position="19"/>
    </location>
</feature>
<organism evidence="2 3">
    <name type="scientific">Chryseobacterium gotjawalense</name>
    <dbReference type="NCBI Taxonomy" id="3042315"/>
    <lineage>
        <taxon>Bacteria</taxon>
        <taxon>Pseudomonadati</taxon>
        <taxon>Bacteroidota</taxon>
        <taxon>Flavobacteriia</taxon>
        <taxon>Flavobacteriales</taxon>
        <taxon>Weeksellaceae</taxon>
        <taxon>Chryseobacterium group</taxon>
        <taxon>Chryseobacterium</taxon>
    </lineage>
</organism>
<dbReference type="Proteomes" id="UP001241656">
    <property type="component" value="Chromosome"/>
</dbReference>
<reference evidence="2 3" key="1">
    <citation type="submission" date="2023-05" db="EMBL/GenBank/DDBJ databases">
        <title>Genomic insight into Chryseobacterium sp. wdc7 isolated forest soil (Gotjawal).</title>
        <authorList>
            <person name="Park S.-J."/>
        </authorList>
    </citation>
    <scope>NUCLEOTIDE SEQUENCE [LARGE SCALE GENOMIC DNA]</scope>
    <source>
        <strain evidence="3">wdc7</strain>
    </source>
</reference>
<dbReference type="InterPro" id="IPR005901">
    <property type="entry name" value="GLPGLI"/>
</dbReference>
<evidence type="ECO:0000313" key="2">
    <source>
        <dbReference type="EMBL" id="WHF51697.1"/>
    </source>
</evidence>